<accession>A0A2N7RYW5</accession>
<dbReference type="Gene3D" id="3.30.390.30">
    <property type="match status" value="1"/>
</dbReference>
<dbReference type="OMA" id="TSHTKPY"/>
<dbReference type="AlphaFoldDB" id="A0A2N7RYW5"/>
<dbReference type="Pfam" id="PF07992">
    <property type="entry name" value="Pyr_redox_2"/>
    <property type="match status" value="1"/>
</dbReference>
<comment type="cofactor">
    <cofactor evidence="1">
        <name>FAD</name>
        <dbReference type="ChEBI" id="CHEBI:57692"/>
    </cofactor>
</comment>
<name>A0A2N7RYW5_9MICC</name>
<dbReference type="RefSeq" id="WP_013350037.1">
    <property type="nucleotide sequence ID" value="NZ_JABUYH010000014.1"/>
</dbReference>
<comment type="caution">
    <text evidence="7">The sequence shown here is derived from an EMBL/GenBank/DDBJ whole genome shotgun (WGS) entry which is preliminary data.</text>
</comment>
<evidence type="ECO:0000256" key="2">
    <source>
        <dbReference type="ARBA" id="ARBA00022630"/>
    </source>
</evidence>
<organism evidence="7 8">
    <name type="scientific">Glutamicibacter arilaitensis</name>
    <dbReference type="NCBI Taxonomy" id="256701"/>
    <lineage>
        <taxon>Bacteria</taxon>
        <taxon>Bacillati</taxon>
        <taxon>Actinomycetota</taxon>
        <taxon>Actinomycetes</taxon>
        <taxon>Micrococcales</taxon>
        <taxon>Micrococcaceae</taxon>
        <taxon>Glutamicibacter</taxon>
    </lineage>
</organism>
<evidence type="ECO:0000313" key="7">
    <source>
        <dbReference type="EMBL" id="PMQ19084.1"/>
    </source>
</evidence>
<dbReference type="Gene3D" id="3.50.50.60">
    <property type="entry name" value="FAD/NAD(P)-binding domain"/>
    <property type="match status" value="2"/>
</dbReference>
<dbReference type="GO" id="GO:0005737">
    <property type="term" value="C:cytoplasm"/>
    <property type="evidence" value="ECO:0007669"/>
    <property type="project" value="TreeGrafter"/>
</dbReference>
<dbReference type="PANTHER" id="PTHR43557:SF2">
    <property type="entry name" value="RIESKE DOMAIN-CONTAINING PROTEIN-RELATED"/>
    <property type="match status" value="1"/>
</dbReference>
<evidence type="ECO:0000313" key="8">
    <source>
        <dbReference type="Proteomes" id="UP000235739"/>
    </source>
</evidence>
<dbReference type="Proteomes" id="UP000235739">
    <property type="component" value="Unassembled WGS sequence"/>
</dbReference>
<dbReference type="SUPFAM" id="SSF51905">
    <property type="entry name" value="FAD/NAD(P)-binding domain"/>
    <property type="match status" value="2"/>
</dbReference>
<dbReference type="PANTHER" id="PTHR43557">
    <property type="entry name" value="APOPTOSIS-INDUCING FACTOR 1"/>
    <property type="match status" value="1"/>
</dbReference>
<reference evidence="7 8" key="1">
    <citation type="journal article" date="2017" name="Elife">
        <title>Extensive horizontal gene transfer in cheese-associated bacteria.</title>
        <authorList>
            <person name="Bonham K.S."/>
            <person name="Wolfe B.E."/>
            <person name="Dutton R.J."/>
        </authorList>
    </citation>
    <scope>NUCLEOTIDE SEQUENCE [LARGE SCALE GENOMIC DNA]</scope>
    <source>
        <strain evidence="7 8">JB182</strain>
    </source>
</reference>
<dbReference type="GO" id="GO:0016651">
    <property type="term" value="F:oxidoreductase activity, acting on NAD(P)H"/>
    <property type="evidence" value="ECO:0007669"/>
    <property type="project" value="TreeGrafter"/>
</dbReference>
<dbReference type="InterPro" id="IPR023753">
    <property type="entry name" value="FAD/NAD-binding_dom"/>
</dbReference>
<dbReference type="GeneID" id="303186290"/>
<dbReference type="SUPFAM" id="SSF55424">
    <property type="entry name" value="FAD/NAD-linked reductases, dimerisation (C-terminal) domain"/>
    <property type="match status" value="1"/>
</dbReference>
<dbReference type="InterPro" id="IPR028202">
    <property type="entry name" value="Reductase_C"/>
</dbReference>
<proteinExistence type="predicted"/>
<evidence type="ECO:0000259" key="6">
    <source>
        <dbReference type="Pfam" id="PF14759"/>
    </source>
</evidence>
<keyword evidence="4" id="KW-0560">Oxidoreductase</keyword>
<dbReference type="EMBL" id="PNQX01000003">
    <property type="protein sequence ID" value="PMQ19084.1"/>
    <property type="molecule type" value="Genomic_DNA"/>
</dbReference>
<evidence type="ECO:0000256" key="1">
    <source>
        <dbReference type="ARBA" id="ARBA00001974"/>
    </source>
</evidence>
<dbReference type="PRINTS" id="PR00368">
    <property type="entry name" value="FADPNR"/>
</dbReference>
<evidence type="ECO:0000256" key="3">
    <source>
        <dbReference type="ARBA" id="ARBA00022827"/>
    </source>
</evidence>
<dbReference type="InterPro" id="IPR016156">
    <property type="entry name" value="FAD/NAD-linked_Rdtase_dimer_sf"/>
</dbReference>
<gene>
    <name evidence="7" type="ORF">CIK84_17245</name>
</gene>
<evidence type="ECO:0000259" key="5">
    <source>
        <dbReference type="Pfam" id="PF07992"/>
    </source>
</evidence>
<sequence>MDQESIVIVGAGLAAASTVAALRERGHAGPITLIGEESHLPYERPPLSKGFLQGNDKPEDFTVHDAQWYAAQEVTLRLGTAAISVETGKQQVMLADGTAVDYGQLVLATGSRASVGGDSPMPGYDLPGVHVLRTLEDAQSLREKLVEGAQVAVVGSGWIGMEVAATARQRGARVTVYSPSEVPLAKVFGERFGNHLLELHQSNGVDVRTARVQGIEQVDGHLQVLSDAGSSRADVVLLAIGAKPNLQLAETAGLEVDHGVVVDASLRSSNSKILAIGDIAQAFNTKLRAQLRVEHWDNAIRQGKLAAATLTGADASYDWLPYFFTDQFDLGMEYVGHNSPDDVSAVRGSMESGEFLLFWQDGEKITAAANVNIWDVNDRLRELVGKTVPAASLADPDIDLGDL</sequence>
<dbReference type="PRINTS" id="PR00411">
    <property type="entry name" value="PNDRDTASEI"/>
</dbReference>
<dbReference type="InterPro" id="IPR036188">
    <property type="entry name" value="FAD/NAD-bd_sf"/>
</dbReference>
<keyword evidence="3" id="KW-0274">FAD</keyword>
<feature type="domain" description="Reductase C-terminal" evidence="6">
    <location>
        <begin position="322"/>
        <end position="402"/>
    </location>
</feature>
<keyword evidence="2" id="KW-0285">Flavoprotein</keyword>
<dbReference type="Pfam" id="PF14759">
    <property type="entry name" value="Reductase_C"/>
    <property type="match status" value="1"/>
</dbReference>
<dbReference type="InterPro" id="IPR050446">
    <property type="entry name" value="FAD-oxidoreductase/Apoptosis"/>
</dbReference>
<protein>
    <submittedName>
        <fullName evidence="7">Oxidoreductase</fullName>
    </submittedName>
</protein>
<evidence type="ECO:0000256" key="4">
    <source>
        <dbReference type="ARBA" id="ARBA00023002"/>
    </source>
</evidence>
<feature type="domain" description="FAD/NAD(P)-binding" evidence="5">
    <location>
        <begin position="5"/>
        <end position="303"/>
    </location>
</feature>